<comment type="subcellular location">
    <subcellularLocation>
        <location evidence="1">Nucleus</location>
    </subcellularLocation>
</comment>
<dbReference type="InterPro" id="IPR009057">
    <property type="entry name" value="Homeodomain-like_sf"/>
</dbReference>
<evidence type="ECO:0000256" key="2">
    <source>
        <dbReference type="ARBA" id="ARBA00023242"/>
    </source>
</evidence>
<dbReference type="PROSITE" id="PS50090">
    <property type="entry name" value="MYB_LIKE"/>
    <property type="match status" value="2"/>
</dbReference>
<dbReference type="SMART" id="SM00717">
    <property type="entry name" value="SANT"/>
    <property type="match status" value="2"/>
</dbReference>
<dbReference type="PROSITE" id="PS51294">
    <property type="entry name" value="HTH_MYB"/>
    <property type="match status" value="2"/>
</dbReference>
<dbReference type="CDD" id="cd00167">
    <property type="entry name" value="SANT"/>
    <property type="match status" value="2"/>
</dbReference>
<dbReference type="Gene3D" id="1.10.10.60">
    <property type="entry name" value="Homeodomain-like"/>
    <property type="match status" value="2"/>
</dbReference>
<evidence type="ECO:0000256" key="1">
    <source>
        <dbReference type="ARBA" id="ARBA00004123"/>
    </source>
</evidence>
<evidence type="ECO:0000259" key="4">
    <source>
        <dbReference type="PROSITE" id="PS51294"/>
    </source>
</evidence>
<dbReference type="Proteomes" id="UP001652660">
    <property type="component" value="Chromosome 8c"/>
</dbReference>
<evidence type="ECO:0000313" key="6">
    <source>
        <dbReference type="RefSeq" id="XP_071919493.1"/>
    </source>
</evidence>
<feature type="domain" description="HTH myb-type" evidence="4">
    <location>
        <begin position="64"/>
        <end position="115"/>
    </location>
</feature>
<keyword evidence="5" id="KW-1185">Reference proteome</keyword>
<gene>
    <name evidence="6" type="primary">LOC113706192</name>
</gene>
<dbReference type="InterPro" id="IPR001005">
    <property type="entry name" value="SANT/Myb"/>
</dbReference>
<feature type="domain" description="Myb-like" evidence="3">
    <location>
        <begin position="7"/>
        <end position="59"/>
    </location>
</feature>
<dbReference type="PANTHER" id="PTHR47996:SF3">
    <property type="entry name" value="TRANSCRIPTION FACTOR DUO1"/>
    <property type="match status" value="1"/>
</dbReference>
<dbReference type="GeneID" id="113706192"/>
<dbReference type="InterPro" id="IPR017930">
    <property type="entry name" value="Myb_dom"/>
</dbReference>
<protein>
    <submittedName>
        <fullName evidence="6">Probable transcription factor MYB58</fullName>
    </submittedName>
</protein>
<evidence type="ECO:0000259" key="3">
    <source>
        <dbReference type="PROSITE" id="PS50090"/>
    </source>
</evidence>
<feature type="domain" description="Myb-like" evidence="3">
    <location>
        <begin position="68"/>
        <end position="111"/>
    </location>
</feature>
<dbReference type="InterPro" id="IPR053106">
    <property type="entry name" value="Plant_Male-Germline_Reg_TFs"/>
</dbReference>
<organism evidence="5 6">
    <name type="scientific">Coffea arabica</name>
    <name type="common">Arabian coffee</name>
    <dbReference type="NCBI Taxonomy" id="13443"/>
    <lineage>
        <taxon>Eukaryota</taxon>
        <taxon>Viridiplantae</taxon>
        <taxon>Streptophyta</taxon>
        <taxon>Embryophyta</taxon>
        <taxon>Tracheophyta</taxon>
        <taxon>Spermatophyta</taxon>
        <taxon>Magnoliopsida</taxon>
        <taxon>eudicotyledons</taxon>
        <taxon>Gunneridae</taxon>
        <taxon>Pentapetalae</taxon>
        <taxon>asterids</taxon>
        <taxon>lamiids</taxon>
        <taxon>Gentianales</taxon>
        <taxon>Rubiaceae</taxon>
        <taxon>Ixoroideae</taxon>
        <taxon>Gardenieae complex</taxon>
        <taxon>Bertiereae - Coffeeae clade</taxon>
        <taxon>Coffeeae</taxon>
        <taxon>Coffea</taxon>
    </lineage>
</organism>
<keyword evidence="2" id="KW-0539">Nucleus</keyword>
<dbReference type="RefSeq" id="XP_071919493.1">
    <property type="nucleotide sequence ID" value="XM_072063392.1"/>
</dbReference>
<reference evidence="6" key="1">
    <citation type="submission" date="2025-08" db="UniProtKB">
        <authorList>
            <consortium name="RefSeq"/>
        </authorList>
    </citation>
    <scope>IDENTIFICATION</scope>
    <source>
        <tissue evidence="6">Leaves</tissue>
    </source>
</reference>
<proteinExistence type="predicted"/>
<evidence type="ECO:0000313" key="5">
    <source>
        <dbReference type="Proteomes" id="UP001652660"/>
    </source>
</evidence>
<dbReference type="Pfam" id="PF00249">
    <property type="entry name" value="Myb_DNA-binding"/>
    <property type="match status" value="2"/>
</dbReference>
<sequence length="327" mass="36202">MERLRAQEDIKKGPWSAEEDEILMNFVKENGPGDWSSIRSKGLLPRTGKSCRLRWVNKLQPNLKKGCKFSAEEERVVLELQATLGNKWAAIATYLPGRTDNDVKNFWSTRQKRLARILRASSQPNRAHKHKAKATVVNEASTLQASVSSFNQVKETSLQCHICSCFWSENASAINILPPPDCLNMGTAGVISGVPPAVDEHTSPPQLCIQSNNHQPSVSPPFGIFFSTEQPKPALNNLPLWQENQDFGAELGEPNFMGALTQQESLEVGNMAQHNLGLSLDELEATGQNFGEINDYKDKMLTIPDTLFADLSDDMLDNLDAVPRSSS</sequence>
<name>A0ABM4VIY4_COFAR</name>
<dbReference type="PANTHER" id="PTHR47996">
    <property type="entry name" value="TRANSCRIPTION FACTOR DUO1"/>
    <property type="match status" value="1"/>
</dbReference>
<dbReference type="SUPFAM" id="SSF46689">
    <property type="entry name" value="Homeodomain-like"/>
    <property type="match status" value="1"/>
</dbReference>
<feature type="domain" description="HTH myb-type" evidence="4">
    <location>
        <begin position="7"/>
        <end position="63"/>
    </location>
</feature>
<accession>A0ABM4VIY4</accession>